<name>A0A0L6UD99_9BASI</name>
<proteinExistence type="predicted"/>
<dbReference type="Pfam" id="PF14474">
    <property type="entry name" value="RTC4"/>
    <property type="match status" value="1"/>
</dbReference>
<feature type="domain" description="Restriction of telomere capping protein 4 C-terminal" evidence="1">
    <location>
        <begin position="22"/>
        <end position="67"/>
    </location>
</feature>
<evidence type="ECO:0000259" key="1">
    <source>
        <dbReference type="Pfam" id="PF14474"/>
    </source>
</evidence>
<dbReference type="AlphaFoldDB" id="A0A0L6UD99"/>
<sequence>MVSFGVEQPGYYIPESDLDDHKSLSPDYFIRKVLVPETAISLIAEDLNMVLTDPLVDMNLEDSRAYGVENFPDTASLI</sequence>
<organism evidence="2 3">
    <name type="scientific">Puccinia sorghi</name>
    <dbReference type="NCBI Taxonomy" id="27349"/>
    <lineage>
        <taxon>Eukaryota</taxon>
        <taxon>Fungi</taxon>
        <taxon>Dikarya</taxon>
        <taxon>Basidiomycota</taxon>
        <taxon>Pucciniomycotina</taxon>
        <taxon>Pucciniomycetes</taxon>
        <taxon>Pucciniales</taxon>
        <taxon>Pucciniaceae</taxon>
        <taxon>Puccinia</taxon>
    </lineage>
</organism>
<protein>
    <recommendedName>
        <fullName evidence="1">Restriction of telomere capping protein 4 C-terminal domain-containing protein</fullName>
    </recommendedName>
</protein>
<dbReference type="EMBL" id="LAVV01013275">
    <property type="protein sequence ID" value="KNZ45785.1"/>
    <property type="molecule type" value="Genomic_DNA"/>
</dbReference>
<dbReference type="Proteomes" id="UP000037035">
    <property type="component" value="Unassembled WGS sequence"/>
</dbReference>
<accession>A0A0L6UD99</accession>
<dbReference type="VEuPathDB" id="FungiDB:VP01_7802g1"/>
<keyword evidence="3" id="KW-1185">Reference proteome</keyword>
<comment type="caution">
    <text evidence="2">The sequence shown here is derived from an EMBL/GenBank/DDBJ whole genome shotgun (WGS) entry which is preliminary data.</text>
</comment>
<evidence type="ECO:0000313" key="3">
    <source>
        <dbReference type="Proteomes" id="UP000037035"/>
    </source>
</evidence>
<gene>
    <name evidence="2" type="ORF">VP01_7802g1</name>
</gene>
<dbReference type="OrthoDB" id="2506625at2759"/>
<reference evidence="2 3" key="1">
    <citation type="submission" date="2015-08" db="EMBL/GenBank/DDBJ databases">
        <title>Next Generation Sequencing and Analysis of the Genome of Puccinia sorghi L Schw, the Causal Agent of Maize Common Rust.</title>
        <authorList>
            <person name="Rochi L."/>
            <person name="Burguener G."/>
            <person name="Darino M."/>
            <person name="Turjanski A."/>
            <person name="Kreff E."/>
            <person name="Dieguez M.J."/>
            <person name="Sacco F."/>
        </authorList>
    </citation>
    <scope>NUCLEOTIDE SEQUENCE [LARGE SCALE GENOMIC DNA]</scope>
    <source>
        <strain evidence="2 3">RO10H11247</strain>
    </source>
</reference>
<evidence type="ECO:0000313" key="2">
    <source>
        <dbReference type="EMBL" id="KNZ45785.1"/>
    </source>
</evidence>
<dbReference type="InterPro" id="IPR028094">
    <property type="entry name" value="RTC4_C"/>
</dbReference>